<keyword evidence="10" id="KW-1185">Reference proteome</keyword>
<gene>
    <name evidence="9" type="ORF">ABUK86_27335</name>
</gene>
<evidence type="ECO:0000256" key="5">
    <source>
        <dbReference type="PROSITE-ProRule" id="PRU00221"/>
    </source>
</evidence>
<reference evidence="9 10" key="1">
    <citation type="submission" date="2024-06" db="EMBL/GenBank/DDBJ databases">
        <authorList>
            <person name="Bataeva Y.V."/>
            <person name="Grigorian L.N."/>
            <person name="Solomentsev V.I."/>
        </authorList>
    </citation>
    <scope>NUCLEOTIDE SEQUENCE [LARGE SCALE GENOMIC DNA]</scope>
    <source>
        <strain evidence="10">SCPM-O-B-12605 (RCAM04882)</strain>
    </source>
</reference>
<dbReference type="EC" id="2.7.11.1" evidence="9"/>
<dbReference type="Pfam" id="PF00069">
    <property type="entry name" value="Pkinase"/>
    <property type="match status" value="1"/>
</dbReference>
<dbReference type="EMBL" id="JBEQNB010000018">
    <property type="protein sequence ID" value="MES0837519.1"/>
    <property type="molecule type" value="Genomic_DNA"/>
</dbReference>
<keyword evidence="9" id="KW-0418">Kinase</keyword>
<feature type="repeat" description="WD" evidence="5">
    <location>
        <begin position="428"/>
        <end position="469"/>
    </location>
</feature>
<keyword evidence="3 6" id="KW-0547">Nucleotide-binding</keyword>
<dbReference type="Pfam" id="PF00400">
    <property type="entry name" value="WD40"/>
    <property type="match status" value="6"/>
</dbReference>
<dbReference type="PROSITE" id="PS50082">
    <property type="entry name" value="WD_REPEATS_2"/>
    <property type="match status" value="6"/>
</dbReference>
<evidence type="ECO:0000256" key="3">
    <source>
        <dbReference type="ARBA" id="ARBA00022741"/>
    </source>
</evidence>
<dbReference type="InterPro" id="IPR050349">
    <property type="entry name" value="WD_LIS1/nudF_dynein_reg"/>
</dbReference>
<evidence type="ECO:0000256" key="4">
    <source>
        <dbReference type="ARBA" id="ARBA00022840"/>
    </source>
</evidence>
<dbReference type="InterPro" id="IPR000719">
    <property type="entry name" value="Prot_kinase_dom"/>
</dbReference>
<dbReference type="InterPro" id="IPR015943">
    <property type="entry name" value="WD40/YVTN_repeat-like_dom_sf"/>
</dbReference>
<keyword evidence="4 6" id="KW-0067">ATP-binding</keyword>
<proteinExistence type="predicted"/>
<name>A0ABV2A2K2_9ACTN</name>
<comment type="caution">
    <text evidence="9">The sequence shown here is derived from an EMBL/GenBank/DDBJ whole genome shotgun (WGS) entry which is preliminary data.</text>
</comment>
<dbReference type="PROSITE" id="PS50294">
    <property type="entry name" value="WD_REPEATS_REGION"/>
    <property type="match status" value="6"/>
</dbReference>
<feature type="repeat" description="WD" evidence="5">
    <location>
        <begin position="564"/>
        <end position="605"/>
    </location>
</feature>
<dbReference type="InterPro" id="IPR008271">
    <property type="entry name" value="Ser/Thr_kinase_AS"/>
</dbReference>
<evidence type="ECO:0000259" key="8">
    <source>
        <dbReference type="PROSITE" id="PS50011"/>
    </source>
</evidence>
<dbReference type="GO" id="GO:0004674">
    <property type="term" value="F:protein serine/threonine kinase activity"/>
    <property type="evidence" value="ECO:0007669"/>
    <property type="project" value="UniProtKB-EC"/>
</dbReference>
<feature type="region of interest" description="Disordered" evidence="7">
    <location>
        <begin position="268"/>
        <end position="353"/>
    </location>
</feature>
<feature type="binding site" evidence="6">
    <location>
        <position position="43"/>
    </location>
    <ligand>
        <name>ATP</name>
        <dbReference type="ChEBI" id="CHEBI:30616"/>
    </ligand>
</feature>
<dbReference type="Proteomes" id="UP001432401">
    <property type="component" value="Unassembled WGS sequence"/>
</dbReference>
<evidence type="ECO:0000313" key="9">
    <source>
        <dbReference type="EMBL" id="MES0837519.1"/>
    </source>
</evidence>
<dbReference type="PROSITE" id="PS00107">
    <property type="entry name" value="PROTEIN_KINASE_ATP"/>
    <property type="match status" value="1"/>
</dbReference>
<dbReference type="Gene3D" id="2.130.10.10">
    <property type="entry name" value="YVTN repeat-like/Quinoprotein amine dehydrogenase"/>
    <property type="match status" value="3"/>
</dbReference>
<dbReference type="PROSITE" id="PS50011">
    <property type="entry name" value="PROTEIN_KINASE_DOM"/>
    <property type="match status" value="1"/>
</dbReference>
<dbReference type="Gene3D" id="3.30.200.20">
    <property type="entry name" value="Phosphorylase Kinase, domain 1"/>
    <property type="match status" value="1"/>
</dbReference>
<dbReference type="SMART" id="SM00220">
    <property type="entry name" value="S_TKc"/>
    <property type="match status" value="1"/>
</dbReference>
<dbReference type="InterPro" id="IPR001680">
    <property type="entry name" value="WD40_rpt"/>
</dbReference>
<dbReference type="PROSITE" id="PS00108">
    <property type="entry name" value="PROTEIN_KINASE_ST"/>
    <property type="match status" value="1"/>
</dbReference>
<accession>A0ABV2A2K2</accession>
<protein>
    <submittedName>
        <fullName evidence="9">Serine/threonine-protein kinase</fullName>
        <ecNumber evidence="9">2.7.11.1</ecNumber>
    </submittedName>
</protein>
<dbReference type="CDD" id="cd00200">
    <property type="entry name" value="WD40"/>
    <property type="match status" value="1"/>
</dbReference>
<keyword evidence="9" id="KW-0808">Transferase</keyword>
<feature type="repeat" description="WD" evidence="5">
    <location>
        <begin position="473"/>
        <end position="514"/>
    </location>
</feature>
<dbReference type="InterPro" id="IPR017441">
    <property type="entry name" value="Protein_kinase_ATP_BS"/>
</dbReference>
<dbReference type="PRINTS" id="PR00320">
    <property type="entry name" value="GPROTEINBRPT"/>
</dbReference>
<evidence type="ECO:0000256" key="6">
    <source>
        <dbReference type="PROSITE-ProRule" id="PRU10141"/>
    </source>
</evidence>
<feature type="repeat" description="WD" evidence="5">
    <location>
        <begin position="386"/>
        <end position="427"/>
    </location>
</feature>
<dbReference type="SMART" id="SM00320">
    <property type="entry name" value="WD40"/>
    <property type="match status" value="6"/>
</dbReference>
<dbReference type="RefSeq" id="WP_352986404.1">
    <property type="nucleotide sequence ID" value="NZ_JBEQNA010000018.1"/>
</dbReference>
<evidence type="ECO:0000256" key="2">
    <source>
        <dbReference type="ARBA" id="ARBA00022737"/>
    </source>
</evidence>
<feature type="compositionally biased region" description="Polar residues" evidence="7">
    <location>
        <begin position="315"/>
        <end position="325"/>
    </location>
</feature>
<keyword evidence="2" id="KW-0677">Repeat</keyword>
<dbReference type="Gene3D" id="1.10.510.10">
    <property type="entry name" value="Transferase(Phosphotransferase) domain 1"/>
    <property type="match status" value="1"/>
</dbReference>
<dbReference type="InterPro" id="IPR036322">
    <property type="entry name" value="WD40_repeat_dom_sf"/>
</dbReference>
<keyword evidence="1 5" id="KW-0853">WD repeat</keyword>
<dbReference type="InterPro" id="IPR020472">
    <property type="entry name" value="WD40_PAC1"/>
</dbReference>
<organism evidence="9 10">
    <name type="scientific">Nocardiopsis tropica</name>
    <dbReference type="NCBI Taxonomy" id="109330"/>
    <lineage>
        <taxon>Bacteria</taxon>
        <taxon>Bacillati</taxon>
        <taxon>Actinomycetota</taxon>
        <taxon>Actinomycetes</taxon>
        <taxon>Streptosporangiales</taxon>
        <taxon>Nocardiopsidaceae</taxon>
        <taxon>Nocardiopsis</taxon>
    </lineage>
</organism>
<dbReference type="SUPFAM" id="SSF56112">
    <property type="entry name" value="Protein kinase-like (PK-like)"/>
    <property type="match status" value="1"/>
</dbReference>
<dbReference type="SUPFAM" id="SSF50978">
    <property type="entry name" value="WD40 repeat-like"/>
    <property type="match status" value="1"/>
</dbReference>
<feature type="repeat" description="WD" evidence="5">
    <location>
        <begin position="606"/>
        <end position="641"/>
    </location>
</feature>
<feature type="compositionally biased region" description="Pro residues" evidence="7">
    <location>
        <begin position="283"/>
        <end position="292"/>
    </location>
</feature>
<feature type="domain" description="Protein kinase" evidence="8">
    <location>
        <begin position="15"/>
        <end position="272"/>
    </location>
</feature>
<sequence>MDPLRPTDPPLIGSYRLLSRLGAGGMGQVYLARTTSGRRLVVKVIRPELASEAGFRARFAREAETARKVGGFHTAQVVDADPHADAPWIATAHIPGPTLQQAVRGHGPLTTPALQVLATGLAEGLKAIHGCDLVHRDLKPGNIILAEDGPRIIDFGIARPLDADSMTTRGAVFGTLPYMSPEQTDGSRVGPSSDIFSLGTVLVYAATGTNPFAGATMAETLRRVISPPPGPGTFDPELRALVLECWNHDPVQRPVPDQILARFETRDLHGSWPPPAARTAPADSPPPSPPARDPGERAENATLPPQTDPLAETTVFGSPNPTGFQAPTPAAEGTAVPLPFAPGTTDSGGRAPRRRRWPYYISAVSVLAIVSALLWWGLGPYPEATLTGHESGVASVAFSPDGTTLATGSDDNTVRLWDTDTGETVATLSGHGGSVSSVAFSPDGTTLATGSYDDTARLWDTDTGEPTTTLTVQSNSAEAVESVAFSPDGTTLAVGSWSDTARLWDTGTGELTTTLQSNPKETTTSVEAVFSAAFSPDGTTLATGSHDNTVRLWDVDTRATITTLSEHDGGVSSAAFSPDGTTLATGSDDNTVRLWDTDTGETVATLSGHGGGVSSVAFSPDGTTLATGNSYDGTVRLWELD</sequence>
<dbReference type="PANTHER" id="PTHR44129">
    <property type="entry name" value="WD REPEAT-CONTAINING PROTEIN POP1"/>
    <property type="match status" value="1"/>
</dbReference>
<dbReference type="InterPro" id="IPR011009">
    <property type="entry name" value="Kinase-like_dom_sf"/>
</dbReference>
<dbReference type="PROSITE" id="PS00678">
    <property type="entry name" value="WD_REPEATS_1"/>
    <property type="match status" value="4"/>
</dbReference>
<evidence type="ECO:0000256" key="1">
    <source>
        <dbReference type="ARBA" id="ARBA00022574"/>
    </source>
</evidence>
<dbReference type="InterPro" id="IPR019775">
    <property type="entry name" value="WD40_repeat_CS"/>
</dbReference>
<evidence type="ECO:0000313" key="10">
    <source>
        <dbReference type="Proteomes" id="UP001432401"/>
    </source>
</evidence>
<dbReference type="CDD" id="cd14014">
    <property type="entry name" value="STKc_PknB_like"/>
    <property type="match status" value="1"/>
</dbReference>
<evidence type="ECO:0000256" key="7">
    <source>
        <dbReference type="SAM" id="MobiDB-lite"/>
    </source>
</evidence>
<feature type="repeat" description="WD" evidence="5">
    <location>
        <begin position="522"/>
        <end position="563"/>
    </location>
</feature>